<organism evidence="7 8">
    <name type="scientific">Lampropedia hyalina DSM 16112</name>
    <dbReference type="NCBI Taxonomy" id="1122156"/>
    <lineage>
        <taxon>Bacteria</taxon>
        <taxon>Pseudomonadati</taxon>
        <taxon>Pseudomonadota</taxon>
        <taxon>Betaproteobacteria</taxon>
        <taxon>Burkholderiales</taxon>
        <taxon>Comamonadaceae</taxon>
        <taxon>Lampropedia</taxon>
    </lineage>
</organism>
<dbReference type="EMBL" id="FQUZ01000012">
    <property type="protein sequence ID" value="SHF07108.1"/>
    <property type="molecule type" value="Genomic_DNA"/>
</dbReference>
<dbReference type="STRING" id="1122156.SAMN02745117_01279"/>
<dbReference type="PANTHER" id="PTHR21266:SF57">
    <property type="entry name" value="3-CHLOROBENZOATE-3,4-DIOXYGENASE"/>
    <property type="match status" value="1"/>
</dbReference>
<sequence length="357" mass="40196">MNMPSTTATIIPMKRAATLPPHCTFEPEDWRRLARHWYPVALASEVGEAPCKLTLLDENLVAYRSHGTLVVARDVCPHRGVPLTMGHHDGEGVVCPYHGLRFGAGGRCNRIPASPHQPIPAKLHLMTFPAVERYGLVWTCLDPQEGADAPQIPNLPHWDDPDFVQVVCQPFDIAGFAGRQIEGFLDVAHFAWVHTETFADPDNQEVPDYRTHETPTGFVADYYSSMSNYAKDAGIPEPEGFVWLRHFEAHLPFTATLTIHFPDDRRQVIMNAASPVSARKTRLFVPIVRNVNKHIPAGEIQAFNRRVFDEDRIMVEAQKPERLPLDLTLEAHIPADRSSIAYRRGLQRMGFGDFFLV</sequence>
<name>A0A1M4YN72_9BURK</name>
<keyword evidence="3" id="KW-0560">Oxidoreductase</keyword>
<dbReference type="InterPro" id="IPR044043">
    <property type="entry name" value="VanA_C_cat"/>
</dbReference>
<keyword evidence="7" id="KW-0503">Monooxygenase</keyword>
<keyword evidence="4" id="KW-0408">Iron</keyword>
<dbReference type="InterPro" id="IPR036922">
    <property type="entry name" value="Rieske_2Fe-2S_sf"/>
</dbReference>
<dbReference type="Proteomes" id="UP000184327">
    <property type="component" value="Unassembled WGS sequence"/>
</dbReference>
<evidence type="ECO:0000256" key="1">
    <source>
        <dbReference type="ARBA" id="ARBA00022714"/>
    </source>
</evidence>
<dbReference type="PANTHER" id="PTHR21266">
    <property type="entry name" value="IRON-SULFUR DOMAIN CONTAINING PROTEIN"/>
    <property type="match status" value="1"/>
</dbReference>
<dbReference type="RefSeq" id="WP_327068548.1">
    <property type="nucleotide sequence ID" value="NZ_FQUZ01000012.1"/>
</dbReference>
<keyword evidence="1" id="KW-0001">2Fe-2S</keyword>
<evidence type="ECO:0000313" key="7">
    <source>
        <dbReference type="EMBL" id="SHF07108.1"/>
    </source>
</evidence>
<dbReference type="Gene3D" id="3.90.380.10">
    <property type="entry name" value="Naphthalene 1,2-dioxygenase Alpha Subunit, Chain A, domain 1"/>
    <property type="match status" value="1"/>
</dbReference>
<protein>
    <submittedName>
        <fullName evidence="7">Vanillate O-demethylase monooxygenase subunit</fullName>
    </submittedName>
</protein>
<dbReference type="Pfam" id="PF19112">
    <property type="entry name" value="VanA_C"/>
    <property type="match status" value="1"/>
</dbReference>
<keyword evidence="7" id="KW-0489">Methyltransferase</keyword>
<evidence type="ECO:0000256" key="4">
    <source>
        <dbReference type="ARBA" id="ARBA00023004"/>
    </source>
</evidence>
<dbReference type="GO" id="GO:0046872">
    <property type="term" value="F:metal ion binding"/>
    <property type="evidence" value="ECO:0007669"/>
    <property type="project" value="UniProtKB-KW"/>
</dbReference>
<gene>
    <name evidence="7" type="ORF">SAMN02745117_01279</name>
</gene>
<dbReference type="GO" id="GO:0032259">
    <property type="term" value="P:methylation"/>
    <property type="evidence" value="ECO:0007669"/>
    <property type="project" value="UniProtKB-KW"/>
</dbReference>
<keyword evidence="7" id="KW-0808">Transferase</keyword>
<keyword evidence="5" id="KW-0411">Iron-sulfur</keyword>
<dbReference type="InterPro" id="IPR050584">
    <property type="entry name" value="Cholesterol_7-desaturase"/>
</dbReference>
<evidence type="ECO:0000256" key="5">
    <source>
        <dbReference type="ARBA" id="ARBA00023014"/>
    </source>
</evidence>
<dbReference type="InterPro" id="IPR017941">
    <property type="entry name" value="Rieske_2Fe-2S"/>
</dbReference>
<proteinExistence type="predicted"/>
<evidence type="ECO:0000256" key="2">
    <source>
        <dbReference type="ARBA" id="ARBA00022723"/>
    </source>
</evidence>
<dbReference type="SUPFAM" id="SSF55961">
    <property type="entry name" value="Bet v1-like"/>
    <property type="match status" value="1"/>
</dbReference>
<evidence type="ECO:0000256" key="3">
    <source>
        <dbReference type="ARBA" id="ARBA00023002"/>
    </source>
</evidence>
<dbReference type="GO" id="GO:0051537">
    <property type="term" value="F:2 iron, 2 sulfur cluster binding"/>
    <property type="evidence" value="ECO:0007669"/>
    <property type="project" value="UniProtKB-KW"/>
</dbReference>
<dbReference type="Gene3D" id="2.102.10.10">
    <property type="entry name" value="Rieske [2Fe-2S] iron-sulphur domain"/>
    <property type="match status" value="1"/>
</dbReference>
<dbReference type="Pfam" id="PF00355">
    <property type="entry name" value="Rieske"/>
    <property type="match status" value="1"/>
</dbReference>
<dbReference type="GO" id="GO:0004497">
    <property type="term" value="F:monooxygenase activity"/>
    <property type="evidence" value="ECO:0007669"/>
    <property type="project" value="UniProtKB-KW"/>
</dbReference>
<dbReference type="GO" id="GO:0008168">
    <property type="term" value="F:methyltransferase activity"/>
    <property type="evidence" value="ECO:0007669"/>
    <property type="project" value="UniProtKB-KW"/>
</dbReference>
<evidence type="ECO:0000313" key="8">
    <source>
        <dbReference type="Proteomes" id="UP000184327"/>
    </source>
</evidence>
<accession>A0A1M4YN72</accession>
<keyword evidence="2" id="KW-0479">Metal-binding</keyword>
<feature type="domain" description="Rieske" evidence="6">
    <location>
        <begin position="37"/>
        <end position="139"/>
    </location>
</feature>
<dbReference type="PROSITE" id="PS51296">
    <property type="entry name" value="RIESKE"/>
    <property type="match status" value="1"/>
</dbReference>
<keyword evidence="8" id="KW-1185">Reference proteome</keyword>
<dbReference type="SUPFAM" id="SSF50022">
    <property type="entry name" value="ISP domain"/>
    <property type="match status" value="1"/>
</dbReference>
<dbReference type="AlphaFoldDB" id="A0A1M4YN72"/>
<evidence type="ECO:0000259" key="6">
    <source>
        <dbReference type="PROSITE" id="PS51296"/>
    </source>
</evidence>
<reference evidence="7 8" key="1">
    <citation type="submission" date="2016-11" db="EMBL/GenBank/DDBJ databases">
        <authorList>
            <person name="Jaros S."/>
            <person name="Januszkiewicz K."/>
            <person name="Wedrychowicz H."/>
        </authorList>
    </citation>
    <scope>NUCLEOTIDE SEQUENCE [LARGE SCALE GENOMIC DNA]</scope>
    <source>
        <strain evidence="7 8">DSM 16112</strain>
    </source>
</reference>